<feature type="transmembrane region" description="Helical" evidence="1">
    <location>
        <begin position="6"/>
        <end position="28"/>
    </location>
</feature>
<dbReference type="EMBL" id="AAWS01000001">
    <property type="protein sequence ID" value="EAY32082.1"/>
    <property type="molecule type" value="Genomic_DNA"/>
</dbReference>
<comment type="caution">
    <text evidence="2">The sequence shown here is derived from an EMBL/GenBank/DDBJ whole genome shotgun (WGS) entry which is preliminary data.</text>
</comment>
<keyword evidence="1" id="KW-1133">Transmembrane helix</keyword>
<dbReference type="AlphaFoldDB" id="A1ZCT0"/>
<keyword evidence="1" id="KW-0472">Membrane</keyword>
<evidence type="ECO:0000256" key="1">
    <source>
        <dbReference type="SAM" id="Phobius"/>
    </source>
</evidence>
<keyword evidence="1" id="KW-0812">Transmembrane</keyword>
<protein>
    <submittedName>
        <fullName evidence="2">Uncharacterized protein</fullName>
    </submittedName>
</protein>
<keyword evidence="3" id="KW-1185">Reference proteome</keyword>
<accession>A1ZCT0</accession>
<gene>
    <name evidence="2" type="ORF">M23134_02111</name>
</gene>
<sequence length="58" mass="6639">MLGATGVLVKAFEALVSFFVVVHFYKVFMVKTLSDLEKIRCANLRKYIVLRQFKKNGA</sequence>
<name>A1ZCT0_MICM2</name>
<proteinExistence type="predicted"/>
<organism evidence="2 3">
    <name type="scientific">Microscilla marina ATCC 23134</name>
    <dbReference type="NCBI Taxonomy" id="313606"/>
    <lineage>
        <taxon>Bacteria</taxon>
        <taxon>Pseudomonadati</taxon>
        <taxon>Bacteroidota</taxon>
        <taxon>Cytophagia</taxon>
        <taxon>Cytophagales</taxon>
        <taxon>Microscillaceae</taxon>
        <taxon>Microscilla</taxon>
    </lineage>
</organism>
<evidence type="ECO:0000313" key="2">
    <source>
        <dbReference type="EMBL" id="EAY32082.1"/>
    </source>
</evidence>
<reference evidence="2 3" key="1">
    <citation type="submission" date="2007-01" db="EMBL/GenBank/DDBJ databases">
        <authorList>
            <person name="Haygood M."/>
            <person name="Podell S."/>
            <person name="Anderson C."/>
            <person name="Hopkinson B."/>
            <person name="Roe K."/>
            <person name="Barbeau K."/>
            <person name="Gaasterland T."/>
            <person name="Ferriera S."/>
            <person name="Johnson J."/>
            <person name="Kravitz S."/>
            <person name="Beeson K."/>
            <person name="Sutton G."/>
            <person name="Rogers Y.-H."/>
            <person name="Friedman R."/>
            <person name="Frazier M."/>
            <person name="Venter J.C."/>
        </authorList>
    </citation>
    <scope>NUCLEOTIDE SEQUENCE [LARGE SCALE GENOMIC DNA]</scope>
    <source>
        <strain evidence="2 3">ATCC 23134</strain>
    </source>
</reference>
<evidence type="ECO:0000313" key="3">
    <source>
        <dbReference type="Proteomes" id="UP000004095"/>
    </source>
</evidence>
<dbReference type="Proteomes" id="UP000004095">
    <property type="component" value="Unassembled WGS sequence"/>
</dbReference>